<sequence length="175" mass="18920">MTKDAKATGENRRTRPGLVSATRSGNMLLAAYQASLELAADPVLRIAERDDGLGVRLPVTHWIAPIDQWPDEERQALDLVKGKVLDIGAGGGRAARVLLDRGHDVTALDVSPGALEVCRRQGIQSVVCGTVDGGRHKVIWTGQRHARDKIRSSQTGSYLDAVGDRGRWPRACRPA</sequence>
<gene>
    <name evidence="2" type="ORF">GCM10010191_54470</name>
</gene>
<dbReference type="RefSeq" id="WP_344592630.1">
    <property type="nucleotide sequence ID" value="NZ_BAAARW010000020.1"/>
</dbReference>
<dbReference type="Proteomes" id="UP001501231">
    <property type="component" value="Unassembled WGS sequence"/>
</dbReference>
<evidence type="ECO:0000259" key="1">
    <source>
        <dbReference type="Pfam" id="PF13649"/>
    </source>
</evidence>
<evidence type="ECO:0000313" key="3">
    <source>
        <dbReference type="Proteomes" id="UP001501231"/>
    </source>
</evidence>
<dbReference type="EMBL" id="BAAARW010000020">
    <property type="protein sequence ID" value="GAA2433391.1"/>
    <property type="molecule type" value="Genomic_DNA"/>
</dbReference>
<dbReference type="SUPFAM" id="SSF53335">
    <property type="entry name" value="S-adenosyl-L-methionine-dependent methyltransferases"/>
    <property type="match status" value="1"/>
</dbReference>
<dbReference type="Pfam" id="PF13649">
    <property type="entry name" value="Methyltransf_25"/>
    <property type="match status" value="1"/>
</dbReference>
<dbReference type="InterPro" id="IPR029063">
    <property type="entry name" value="SAM-dependent_MTases_sf"/>
</dbReference>
<name>A0ABN3JNM5_9ACTN</name>
<comment type="caution">
    <text evidence="2">The sequence shown here is derived from an EMBL/GenBank/DDBJ whole genome shotgun (WGS) entry which is preliminary data.</text>
</comment>
<reference evidence="2 3" key="1">
    <citation type="journal article" date="2019" name="Int. J. Syst. Evol. Microbiol.">
        <title>The Global Catalogue of Microorganisms (GCM) 10K type strain sequencing project: providing services to taxonomists for standard genome sequencing and annotation.</title>
        <authorList>
            <consortium name="The Broad Institute Genomics Platform"/>
            <consortium name="The Broad Institute Genome Sequencing Center for Infectious Disease"/>
            <person name="Wu L."/>
            <person name="Ma J."/>
        </authorList>
    </citation>
    <scope>NUCLEOTIDE SEQUENCE [LARGE SCALE GENOMIC DNA]</scope>
    <source>
        <strain evidence="2 3">JCM 3325</strain>
    </source>
</reference>
<accession>A0ABN3JNM5</accession>
<evidence type="ECO:0000313" key="2">
    <source>
        <dbReference type="EMBL" id="GAA2433391.1"/>
    </source>
</evidence>
<protein>
    <recommendedName>
        <fullName evidence="1">Methyltransferase domain-containing protein</fullName>
    </recommendedName>
</protein>
<proteinExistence type="predicted"/>
<keyword evidence="3" id="KW-1185">Reference proteome</keyword>
<organism evidence="2 3">
    <name type="scientific">Actinomadura vinacea</name>
    <dbReference type="NCBI Taxonomy" id="115336"/>
    <lineage>
        <taxon>Bacteria</taxon>
        <taxon>Bacillati</taxon>
        <taxon>Actinomycetota</taxon>
        <taxon>Actinomycetes</taxon>
        <taxon>Streptosporangiales</taxon>
        <taxon>Thermomonosporaceae</taxon>
        <taxon>Actinomadura</taxon>
    </lineage>
</organism>
<dbReference type="InterPro" id="IPR041698">
    <property type="entry name" value="Methyltransf_25"/>
</dbReference>
<feature type="domain" description="Methyltransferase" evidence="1">
    <location>
        <begin position="84"/>
        <end position="122"/>
    </location>
</feature>
<dbReference type="Gene3D" id="3.40.50.150">
    <property type="entry name" value="Vaccinia Virus protein VP39"/>
    <property type="match status" value="1"/>
</dbReference>
<dbReference type="CDD" id="cd02440">
    <property type="entry name" value="AdoMet_MTases"/>
    <property type="match status" value="1"/>
</dbReference>